<dbReference type="SUPFAM" id="SSF51905">
    <property type="entry name" value="FAD/NAD(P)-binding domain"/>
    <property type="match status" value="1"/>
</dbReference>
<dbReference type="RefSeq" id="WP_345311963.1">
    <property type="nucleotide sequence ID" value="NZ_BAABLN010000071.1"/>
</dbReference>
<dbReference type="Gene3D" id="3.50.50.60">
    <property type="entry name" value="FAD/NAD(P)-binding domain"/>
    <property type="match status" value="1"/>
</dbReference>
<organism evidence="3 4">
    <name type="scientific">Kocuria gwangalliensis</name>
    <dbReference type="NCBI Taxonomy" id="501592"/>
    <lineage>
        <taxon>Bacteria</taxon>
        <taxon>Bacillati</taxon>
        <taxon>Actinomycetota</taxon>
        <taxon>Actinomycetes</taxon>
        <taxon>Micrococcales</taxon>
        <taxon>Micrococcaceae</taxon>
        <taxon>Kocuria</taxon>
    </lineage>
</organism>
<feature type="domain" description="FAD-binding" evidence="2">
    <location>
        <begin position="1"/>
        <end position="51"/>
    </location>
</feature>
<reference evidence="4" key="1">
    <citation type="journal article" date="2019" name="Int. J. Syst. Evol. Microbiol.">
        <title>The Global Catalogue of Microorganisms (GCM) 10K type strain sequencing project: providing services to taxonomists for standard genome sequencing and annotation.</title>
        <authorList>
            <consortium name="The Broad Institute Genomics Platform"/>
            <consortium name="The Broad Institute Genome Sequencing Center for Infectious Disease"/>
            <person name="Wu L."/>
            <person name="Ma J."/>
        </authorList>
    </citation>
    <scope>NUCLEOTIDE SEQUENCE [LARGE SCALE GENOMIC DNA]</scope>
    <source>
        <strain evidence="4">JCM 18958</strain>
    </source>
</reference>
<dbReference type="PANTHER" id="PTHR43476">
    <property type="entry name" value="3-(3-HYDROXY-PHENYL)PROPIONATE/3-HYDROXYCINNAMIC ACID HYDROXYLASE"/>
    <property type="match status" value="1"/>
</dbReference>
<comment type="caution">
    <text evidence="3">The sequence shown here is derived from an EMBL/GenBank/DDBJ whole genome shotgun (WGS) entry which is preliminary data.</text>
</comment>
<protein>
    <recommendedName>
        <fullName evidence="2">FAD-binding domain-containing protein</fullName>
    </recommendedName>
</protein>
<accession>A0ABP8XIK0</accession>
<dbReference type="Proteomes" id="UP001501446">
    <property type="component" value="Unassembled WGS sequence"/>
</dbReference>
<sequence length="148" mass="15242">MPPFAGQGMYSGIRDAANLAWKLDLALAGSAPSTILDTYTSERTVHIRHAIAMSVALGRVICVLDPQEAAERDARMIAGKADPAVVLPPADPPVLGAGLLDPAAGAPGWHGTLASQFPVDGGPLDDVAGYGHVLLTRDSAAVDDRPRG</sequence>
<dbReference type="EMBL" id="BAABLN010000071">
    <property type="protein sequence ID" value="GAA4708193.1"/>
    <property type="molecule type" value="Genomic_DNA"/>
</dbReference>
<dbReference type="PANTHER" id="PTHR43476:SF3">
    <property type="entry name" value="FAD-BINDING MONOOXYGENASE"/>
    <property type="match status" value="1"/>
</dbReference>
<dbReference type="PRINTS" id="PR00420">
    <property type="entry name" value="RNGMNOXGNASE"/>
</dbReference>
<keyword evidence="1" id="KW-0560">Oxidoreductase</keyword>
<name>A0ABP8XIK0_9MICC</name>
<evidence type="ECO:0000259" key="2">
    <source>
        <dbReference type="Pfam" id="PF01494"/>
    </source>
</evidence>
<dbReference type="InterPro" id="IPR050631">
    <property type="entry name" value="PheA/TfdB_FAD_monoxygenase"/>
</dbReference>
<proteinExistence type="predicted"/>
<evidence type="ECO:0000313" key="3">
    <source>
        <dbReference type="EMBL" id="GAA4708193.1"/>
    </source>
</evidence>
<evidence type="ECO:0000256" key="1">
    <source>
        <dbReference type="ARBA" id="ARBA00023002"/>
    </source>
</evidence>
<gene>
    <name evidence="3" type="ORF">GCM10025781_28720</name>
</gene>
<dbReference type="InterPro" id="IPR036188">
    <property type="entry name" value="FAD/NAD-bd_sf"/>
</dbReference>
<evidence type="ECO:0000313" key="4">
    <source>
        <dbReference type="Proteomes" id="UP001501446"/>
    </source>
</evidence>
<keyword evidence="4" id="KW-1185">Reference proteome</keyword>
<dbReference type="InterPro" id="IPR002938">
    <property type="entry name" value="FAD-bd"/>
</dbReference>
<dbReference type="Pfam" id="PF01494">
    <property type="entry name" value="FAD_binding_3"/>
    <property type="match status" value="1"/>
</dbReference>